<dbReference type="Gene3D" id="1.10.40.40">
    <property type="entry name" value="Deoxyribonucleotidase, domain 2"/>
    <property type="match status" value="1"/>
</dbReference>
<keyword evidence="4" id="KW-1185">Reference proteome</keyword>
<dbReference type="Gene3D" id="1.10.1410.10">
    <property type="match status" value="1"/>
</dbReference>
<feature type="compositionally biased region" description="Low complexity" evidence="1">
    <location>
        <begin position="680"/>
        <end position="706"/>
    </location>
</feature>
<feature type="region of interest" description="Disordered" evidence="1">
    <location>
        <begin position="1"/>
        <end position="35"/>
    </location>
</feature>
<dbReference type="SUPFAM" id="SSF56784">
    <property type="entry name" value="HAD-like"/>
    <property type="match status" value="1"/>
</dbReference>
<protein>
    <recommendedName>
        <fullName evidence="2">PDZ domain-containing protein</fullName>
    </recommendedName>
</protein>
<dbReference type="InterPro" id="IPR000504">
    <property type="entry name" value="RRM_dom"/>
</dbReference>
<comment type="caution">
    <text evidence="3">The sequence shown here is derived from an EMBL/GenBank/DDBJ whole genome shotgun (WGS) entry which is preliminary data.</text>
</comment>
<dbReference type="Pfam" id="PF00076">
    <property type="entry name" value="RRM_1"/>
    <property type="match status" value="1"/>
</dbReference>
<evidence type="ECO:0000313" key="4">
    <source>
        <dbReference type="Proteomes" id="UP001189429"/>
    </source>
</evidence>
<dbReference type="Gene3D" id="3.30.460.10">
    <property type="entry name" value="Beta Polymerase, domain 2"/>
    <property type="match status" value="1"/>
</dbReference>
<feature type="non-terminal residue" evidence="3">
    <location>
        <position position="1"/>
    </location>
</feature>
<dbReference type="EMBL" id="CAUYUJ010015455">
    <property type="protein sequence ID" value="CAK0854154.1"/>
    <property type="molecule type" value="Genomic_DNA"/>
</dbReference>
<dbReference type="SUPFAM" id="SSF54928">
    <property type="entry name" value="RNA-binding domain, RBD"/>
    <property type="match status" value="1"/>
</dbReference>
<feature type="compositionally biased region" description="Basic and acidic residues" evidence="1">
    <location>
        <begin position="719"/>
        <end position="739"/>
    </location>
</feature>
<feature type="domain" description="PDZ" evidence="2">
    <location>
        <begin position="939"/>
        <end position="1022"/>
    </location>
</feature>
<organism evidence="3 4">
    <name type="scientific">Prorocentrum cordatum</name>
    <dbReference type="NCBI Taxonomy" id="2364126"/>
    <lineage>
        <taxon>Eukaryota</taxon>
        <taxon>Sar</taxon>
        <taxon>Alveolata</taxon>
        <taxon>Dinophyceae</taxon>
        <taxon>Prorocentrales</taxon>
        <taxon>Prorocentraceae</taxon>
        <taxon>Prorocentrum</taxon>
    </lineage>
</organism>
<dbReference type="InterPro" id="IPR036412">
    <property type="entry name" value="HAD-like_sf"/>
</dbReference>
<reference evidence="3" key="1">
    <citation type="submission" date="2023-10" db="EMBL/GenBank/DDBJ databases">
        <authorList>
            <person name="Chen Y."/>
            <person name="Shah S."/>
            <person name="Dougan E. K."/>
            <person name="Thang M."/>
            <person name="Chan C."/>
        </authorList>
    </citation>
    <scope>NUCLEOTIDE SEQUENCE [LARGE SCALE GENOMIC DNA]</scope>
</reference>
<dbReference type="SUPFAM" id="SSF81301">
    <property type="entry name" value="Nucleotidyltransferase"/>
    <property type="match status" value="1"/>
</dbReference>
<dbReference type="Gene3D" id="3.30.70.330">
    <property type="match status" value="1"/>
</dbReference>
<feature type="compositionally biased region" description="Basic residues" evidence="1">
    <location>
        <begin position="624"/>
        <end position="635"/>
    </location>
</feature>
<sequence>PPRLSPLPPPPAGRAPRRGGAAGMLFPPGAQAQAPRVPAYQPPLHAPHLCGPYPRPEPGWPGRGGDGGQHAPLQVYCDLDGVLADFNKGCLELFPEGGPIAEKMPTHTVTKLTYEEETEMWRRVEAKPDFFASLPWTSDGPELWRWLDWNIVPPPAILTGLPVGRAGQMASKQKEQWCHQKLGEHVAVFCCGTRNKQKFSGPNCVLVDDRGDLREAWEARGGVFVHHTSAVESIRQLREVLEGYLQQVPAGGCGVERPIHLLSVCWAAQTPAGCFRPSCRYHHVPISRHHRSWIQLWAFMWWNKRMFHELERLTDCVRAVYMPAHEVSFNPWTDKSMDQQSKGAFRRVFETLRDSCELGLPFDFLRAVGPQSGDTSLLSPLPRLPAQVTGVLERVRDCVTRCDDLGAECHVVVAGSVGLGVDVDGSDLDLVLCCPLEWDACATLRSLQQALLRDGLSEEVTFLEQADVPLIAFGLNGLAVDVVVNQMGSVRDALLFSYAIRSSGSEHKAFLRLVKVWLKRRCIPGMKQGGYPTLTWVRMAVRFYQEHAPETSPPLRAEAPHHWLRRLFVWASRGLPRGGTSTTVAGEQAEAGGSRAESTVPVATLLLFLSEMFGFLEVPPDRGCRRRRGLPRRRPPPAPVPGGPVGRAPRAVLREGGGWRVGRGPVLGARSPRGPRRGGPRVPVPALRRGRPGLPADQVRVAAQPGLAGGGRPGGRPAPARERRAEGRGRAEEEGRRQPEPGGPGSREGREWMLLHPNQLVTQVDATADAARALATLQRLADGASWLPEAEPVSPRIGRSVLLMARLPVRAGAPAGAPPPRWQAMGEAELHEREPRRRALEELRAQRLALERLRRASSVHALRLALQQELPFVAGTEAMREAEARLRAMAEEAPPPGAAAEPAGGADLAAQRSGGEGSDESEPANLMAPRCEVARGAVEVLLERKAAGDILGFTTEEAGDGRLRIASVSGRGLLGRYNRGAPPGGRVPEGSFILSVNGERDPVRLLAVPGASGSFDESGRRVFGRGQIAGREFADDMPRCRCSGQCRCGLIDALGRAKDDAWSASWVPKPSLRVGNLSASVDEDTLYRFFTQLVPVTTVKVVRDTTTWRSENHAFPPNFHSYHDAEVALA</sequence>
<dbReference type="InterPro" id="IPR035979">
    <property type="entry name" value="RBD_domain_sf"/>
</dbReference>
<feature type="region of interest" description="Disordered" evidence="1">
    <location>
        <begin position="892"/>
        <end position="928"/>
    </location>
</feature>
<gene>
    <name evidence="3" type="ORF">PCOR1329_LOCUS45362</name>
</gene>
<dbReference type="Proteomes" id="UP001189429">
    <property type="component" value="Unassembled WGS sequence"/>
</dbReference>
<feature type="region of interest" description="Disordered" evidence="1">
    <location>
        <begin position="621"/>
        <end position="750"/>
    </location>
</feature>
<accession>A0ABN9U8S2</accession>
<feature type="compositionally biased region" description="Low complexity" evidence="1">
    <location>
        <begin position="898"/>
        <end position="910"/>
    </location>
</feature>
<feature type="non-terminal residue" evidence="3">
    <location>
        <position position="1130"/>
    </location>
</feature>
<dbReference type="InterPro" id="IPR012677">
    <property type="entry name" value="Nucleotide-bd_a/b_plait_sf"/>
</dbReference>
<evidence type="ECO:0000259" key="2">
    <source>
        <dbReference type="PROSITE" id="PS50106"/>
    </source>
</evidence>
<proteinExistence type="predicted"/>
<feature type="compositionally biased region" description="Pro residues" evidence="1">
    <location>
        <begin position="1"/>
        <end position="13"/>
    </location>
</feature>
<name>A0ABN9U8S2_9DINO</name>
<dbReference type="Gene3D" id="3.40.50.1000">
    <property type="entry name" value="HAD superfamily/HAD-like"/>
    <property type="match status" value="1"/>
</dbReference>
<evidence type="ECO:0000256" key="1">
    <source>
        <dbReference type="SAM" id="MobiDB-lite"/>
    </source>
</evidence>
<dbReference type="InterPro" id="IPR023214">
    <property type="entry name" value="HAD_sf"/>
</dbReference>
<dbReference type="InterPro" id="IPR001478">
    <property type="entry name" value="PDZ"/>
</dbReference>
<dbReference type="InterPro" id="IPR043519">
    <property type="entry name" value="NT_sf"/>
</dbReference>
<evidence type="ECO:0000313" key="3">
    <source>
        <dbReference type="EMBL" id="CAK0854154.1"/>
    </source>
</evidence>
<dbReference type="PROSITE" id="PS50106">
    <property type="entry name" value="PDZ"/>
    <property type="match status" value="1"/>
</dbReference>